<dbReference type="AlphaFoldDB" id="A0AAN7GKW9"/>
<dbReference type="Pfam" id="PF01753">
    <property type="entry name" value="zf-MYND"/>
    <property type="match status" value="1"/>
</dbReference>
<dbReference type="InterPro" id="IPR018200">
    <property type="entry name" value="USP_CS"/>
</dbReference>
<evidence type="ECO:0000256" key="11">
    <source>
        <dbReference type="PROSITE-ProRule" id="PRU00134"/>
    </source>
</evidence>
<evidence type="ECO:0000256" key="9">
    <source>
        <dbReference type="ARBA" id="ARBA00022807"/>
    </source>
</evidence>
<evidence type="ECO:0000256" key="12">
    <source>
        <dbReference type="SAM" id="MobiDB-lite"/>
    </source>
</evidence>
<dbReference type="GO" id="GO:0008270">
    <property type="term" value="F:zinc ion binding"/>
    <property type="evidence" value="ECO:0007669"/>
    <property type="project" value="UniProtKB-KW"/>
</dbReference>
<keyword evidence="4" id="KW-0645">Protease</keyword>
<dbReference type="InterPro" id="IPR050164">
    <property type="entry name" value="Peptidase_C19"/>
</dbReference>
<feature type="domain" description="USP" evidence="13">
    <location>
        <begin position="535"/>
        <end position="839"/>
    </location>
</feature>
<dbReference type="FunFam" id="3.90.70.10:FF:000026">
    <property type="entry name" value="Ubiquitin carboxyl-terminal hydrolase 15"/>
    <property type="match status" value="1"/>
</dbReference>
<dbReference type="InterPro" id="IPR028889">
    <property type="entry name" value="USP"/>
</dbReference>
<evidence type="ECO:0000256" key="4">
    <source>
        <dbReference type="ARBA" id="ARBA00022670"/>
    </source>
</evidence>
<dbReference type="PANTHER" id="PTHR24006">
    <property type="entry name" value="UBIQUITIN CARBOXYL-TERMINAL HYDROLASE"/>
    <property type="match status" value="1"/>
</dbReference>
<evidence type="ECO:0000256" key="2">
    <source>
        <dbReference type="ARBA" id="ARBA00009085"/>
    </source>
</evidence>
<evidence type="ECO:0000313" key="16">
    <source>
        <dbReference type="Proteomes" id="UP001345219"/>
    </source>
</evidence>
<dbReference type="Gene3D" id="3.90.70.10">
    <property type="entry name" value="Cysteine proteinases"/>
    <property type="match status" value="1"/>
</dbReference>
<feature type="region of interest" description="Disordered" evidence="12">
    <location>
        <begin position="149"/>
        <end position="212"/>
    </location>
</feature>
<keyword evidence="10" id="KW-0862">Zinc</keyword>
<dbReference type="FunFam" id="6.10.140.2220:FF:000006">
    <property type="entry name" value="Ubiquitin carboxyl-terminal hydrolase 15"/>
    <property type="match status" value="1"/>
</dbReference>
<keyword evidence="16" id="KW-1185">Reference proteome</keyword>
<keyword evidence="7" id="KW-0833">Ubl conjugation pathway</keyword>
<dbReference type="PROSITE" id="PS50865">
    <property type="entry name" value="ZF_MYND_2"/>
    <property type="match status" value="1"/>
</dbReference>
<evidence type="ECO:0000256" key="3">
    <source>
        <dbReference type="ARBA" id="ARBA00012759"/>
    </source>
</evidence>
<accession>A0AAN7GKW9</accession>
<dbReference type="EC" id="3.4.19.12" evidence="3"/>
<sequence length="999" mass="109199">MLLVLDLGLSAAVILFACAVFPLIGLVLRSKWQRSAAREEEIRRLMILASEETARAELETTASYGYSYANALADGYGAIPAVLNNHCALCFSPTTTRCAKCKAVRYCSGKCQIIHWRQGHKDECRPPSINSDFTSKLSKQKRHFSCDINLKDESRPPSNSSLLDGEIETAGPSKVKNTNFSDRPNSGNSSGSSDTGFTGFSSVPVSNESSDDASLYEGISSIDSGKSAGHLSDDAVHNMSRIQGKTVSPKSSNLAGPVQLSHHDPACLADKAHGKVTVQSHLSNGIVPDDLIAEPSTNKSNFCEGMSGPSETTCSPHHVSSLMNPIGNKDINLSDPSLNYSDASSRSNTRGQAFLHNSIPTNKSNCETGLKRVVSYDTSCLSFLKAERTTNMMSGRTSNALRSLKSESSIRLRANIPSGSTEVGLSSESIRNSSAGSCRSGRQSDSTMRSWKADDVNTAVEAAYSEVAGPSTNDRNTTKTSIEKCVDKLKQSILHRQYSLRGGSDIAGRYSGKGLFPYELFVKLYTWKEMELHPRGLINCGNSCYVNAVLQCLAFTPPLTAYFLQGLHSKTCTKKDWCFMCEFESFILKTKEGGSPVSPFRIVSRVENIGSQLSNGREEDAHEFLRYAIDAMGSVCLMESRLTSGSSEEDTSLIGLTFGGYLQSKIRCTKCQGKSEQQERMMDLIVQIEGDVGTLEEALHQFTVPETLDGDNKYQCSRCGSYEKAKKKFTIVEAPNILTIALKRFQSGKYGNLKKFISYPEFLNLAPYLTGTSDKSPAYRLYGVIVHLDVMNSSYSGHYICYVKNPQNKWFKIDDSTVTPVDMETVLKVGAYVLLYSRCSPRASRSLRNQIVYSVPKPKLLAPTIMSKVAILNSEKSGRPVYDNLDSNLASSDGLANMGMFHMIGRVMEEDSPSDSSSLFSSNSDESSSSSDGTRESSCTTADFSEYPFSWQNSPRENFSDFDSSSSSSPMASSDRQAQGFPESRQLQMDGGAYVSFFA</sequence>
<dbReference type="SUPFAM" id="SSF144232">
    <property type="entry name" value="HIT/MYND zinc finger-like"/>
    <property type="match status" value="1"/>
</dbReference>
<evidence type="ECO:0000256" key="8">
    <source>
        <dbReference type="ARBA" id="ARBA00022801"/>
    </source>
</evidence>
<dbReference type="PROSITE" id="PS50235">
    <property type="entry name" value="USP_3"/>
    <property type="match status" value="1"/>
</dbReference>
<feature type="region of interest" description="Disordered" evidence="12">
    <location>
        <begin position="305"/>
        <end position="330"/>
    </location>
</feature>
<feature type="domain" description="MYND-type" evidence="14">
    <location>
        <begin position="87"/>
        <end position="124"/>
    </location>
</feature>
<gene>
    <name evidence="15" type="ORF">SAY87_024470</name>
</gene>
<dbReference type="GO" id="GO:0016579">
    <property type="term" value="P:protein deubiquitination"/>
    <property type="evidence" value="ECO:0007669"/>
    <property type="project" value="InterPro"/>
</dbReference>
<evidence type="ECO:0000313" key="15">
    <source>
        <dbReference type="EMBL" id="KAK4740882.1"/>
    </source>
</evidence>
<reference evidence="15 16" key="1">
    <citation type="journal article" date="2023" name="Hortic Res">
        <title>Pangenome of water caltrop reveals structural variations and asymmetric subgenome divergence after allopolyploidization.</title>
        <authorList>
            <person name="Zhang X."/>
            <person name="Chen Y."/>
            <person name="Wang L."/>
            <person name="Yuan Y."/>
            <person name="Fang M."/>
            <person name="Shi L."/>
            <person name="Lu R."/>
            <person name="Comes H.P."/>
            <person name="Ma Y."/>
            <person name="Chen Y."/>
            <person name="Huang G."/>
            <person name="Zhou Y."/>
            <person name="Zheng Z."/>
            <person name="Qiu Y."/>
        </authorList>
    </citation>
    <scope>NUCLEOTIDE SEQUENCE [LARGE SCALE GENOMIC DNA]</scope>
    <source>
        <tissue evidence="15">Roots</tissue>
    </source>
</reference>
<feature type="compositionally biased region" description="Polar residues" evidence="12">
    <location>
        <begin position="418"/>
        <end position="449"/>
    </location>
</feature>
<evidence type="ECO:0000256" key="7">
    <source>
        <dbReference type="ARBA" id="ARBA00022786"/>
    </source>
</evidence>
<dbReference type="GO" id="GO:0004843">
    <property type="term" value="F:cysteine-type deubiquitinase activity"/>
    <property type="evidence" value="ECO:0007669"/>
    <property type="project" value="UniProtKB-EC"/>
</dbReference>
<organism evidence="15 16">
    <name type="scientific">Trapa incisa</name>
    <dbReference type="NCBI Taxonomy" id="236973"/>
    <lineage>
        <taxon>Eukaryota</taxon>
        <taxon>Viridiplantae</taxon>
        <taxon>Streptophyta</taxon>
        <taxon>Embryophyta</taxon>
        <taxon>Tracheophyta</taxon>
        <taxon>Spermatophyta</taxon>
        <taxon>Magnoliopsida</taxon>
        <taxon>eudicotyledons</taxon>
        <taxon>Gunneridae</taxon>
        <taxon>Pentapetalae</taxon>
        <taxon>rosids</taxon>
        <taxon>malvids</taxon>
        <taxon>Myrtales</taxon>
        <taxon>Lythraceae</taxon>
        <taxon>Trapa</taxon>
    </lineage>
</organism>
<dbReference type="PROSITE" id="PS00972">
    <property type="entry name" value="USP_1"/>
    <property type="match status" value="1"/>
</dbReference>
<dbReference type="GO" id="GO:0005634">
    <property type="term" value="C:nucleus"/>
    <property type="evidence" value="ECO:0007669"/>
    <property type="project" value="TreeGrafter"/>
</dbReference>
<dbReference type="InterPro" id="IPR001394">
    <property type="entry name" value="Peptidase_C19_UCH"/>
</dbReference>
<dbReference type="InterPro" id="IPR038765">
    <property type="entry name" value="Papain-like_cys_pep_sf"/>
</dbReference>
<comment type="caution">
    <text evidence="15">The sequence shown here is derived from an EMBL/GenBank/DDBJ whole genome shotgun (WGS) entry which is preliminary data.</text>
</comment>
<dbReference type="GO" id="GO:0006508">
    <property type="term" value="P:proteolysis"/>
    <property type="evidence" value="ECO:0007669"/>
    <property type="project" value="UniProtKB-KW"/>
</dbReference>
<evidence type="ECO:0000259" key="13">
    <source>
        <dbReference type="PROSITE" id="PS50235"/>
    </source>
</evidence>
<dbReference type="InterPro" id="IPR002893">
    <property type="entry name" value="Znf_MYND"/>
</dbReference>
<feature type="region of interest" description="Disordered" evidence="12">
    <location>
        <begin position="418"/>
        <end position="451"/>
    </location>
</feature>
<dbReference type="Pfam" id="PF00443">
    <property type="entry name" value="UCH"/>
    <property type="match status" value="1"/>
</dbReference>
<proteinExistence type="inferred from homology"/>
<feature type="compositionally biased region" description="Low complexity" evidence="12">
    <location>
        <begin position="914"/>
        <end position="938"/>
    </location>
</feature>
<feature type="compositionally biased region" description="Low complexity" evidence="12">
    <location>
        <begin position="185"/>
        <end position="202"/>
    </location>
</feature>
<dbReference type="SUPFAM" id="SSF54001">
    <property type="entry name" value="Cysteine proteinases"/>
    <property type="match status" value="1"/>
</dbReference>
<evidence type="ECO:0000256" key="10">
    <source>
        <dbReference type="ARBA" id="ARBA00022833"/>
    </source>
</evidence>
<evidence type="ECO:0000256" key="5">
    <source>
        <dbReference type="ARBA" id="ARBA00022723"/>
    </source>
</evidence>
<name>A0AAN7GKW9_9MYRT</name>
<protein>
    <recommendedName>
        <fullName evidence="3">ubiquitinyl hydrolase 1</fullName>
        <ecNumber evidence="3">3.4.19.12</ecNumber>
    </recommendedName>
</protein>
<dbReference type="PANTHER" id="PTHR24006:SF874">
    <property type="entry name" value="UBIQUITIN CARBOXYL-TERMINAL HYDROLASE 16"/>
    <property type="match status" value="1"/>
</dbReference>
<evidence type="ECO:0000256" key="6">
    <source>
        <dbReference type="ARBA" id="ARBA00022771"/>
    </source>
</evidence>
<feature type="compositionally biased region" description="Polar residues" evidence="12">
    <location>
        <begin position="175"/>
        <end position="184"/>
    </location>
</feature>
<comment type="similarity">
    <text evidence="2">Belongs to the peptidase C19 family.</text>
</comment>
<evidence type="ECO:0000256" key="1">
    <source>
        <dbReference type="ARBA" id="ARBA00000707"/>
    </source>
</evidence>
<dbReference type="GO" id="GO:0005829">
    <property type="term" value="C:cytosol"/>
    <property type="evidence" value="ECO:0007669"/>
    <property type="project" value="TreeGrafter"/>
</dbReference>
<keyword evidence="6 11" id="KW-0863">Zinc-finger</keyword>
<comment type="catalytic activity">
    <reaction evidence="1">
        <text>Thiol-dependent hydrolysis of ester, thioester, amide, peptide and isopeptide bonds formed by the C-terminal Gly of ubiquitin (a 76-residue protein attached to proteins as an intracellular targeting signal).</text>
        <dbReference type="EC" id="3.4.19.12"/>
    </reaction>
</comment>
<dbReference type="Gene3D" id="6.10.140.2220">
    <property type="match status" value="1"/>
</dbReference>
<dbReference type="EMBL" id="JAXIOK010000024">
    <property type="protein sequence ID" value="KAK4740882.1"/>
    <property type="molecule type" value="Genomic_DNA"/>
</dbReference>
<keyword evidence="9" id="KW-0788">Thiol protease</keyword>
<feature type="compositionally biased region" description="Low complexity" evidence="12">
    <location>
        <begin position="961"/>
        <end position="975"/>
    </location>
</feature>
<dbReference type="Proteomes" id="UP001345219">
    <property type="component" value="Chromosome 19"/>
</dbReference>
<feature type="region of interest" description="Disordered" evidence="12">
    <location>
        <begin position="910"/>
        <end position="987"/>
    </location>
</feature>
<keyword evidence="8" id="KW-0378">Hydrolase</keyword>
<keyword evidence="5" id="KW-0479">Metal-binding</keyword>
<evidence type="ECO:0000259" key="14">
    <source>
        <dbReference type="PROSITE" id="PS50865"/>
    </source>
</evidence>